<protein>
    <recommendedName>
        <fullName evidence="15">ATP-dependent zinc metalloprotease FtsH</fullName>
        <ecNumber evidence="15">3.4.24.-</ecNumber>
    </recommendedName>
</protein>
<keyword evidence="18" id="KW-0132">Cell division</keyword>
<evidence type="ECO:0000256" key="13">
    <source>
        <dbReference type="ARBA" id="ARBA00023136"/>
    </source>
</evidence>
<dbReference type="AlphaFoldDB" id="A0A1M5ZZW6"/>
<comment type="cofactor">
    <cofactor evidence="15">
        <name>Zn(2+)</name>
        <dbReference type="ChEBI" id="CHEBI:29105"/>
    </cofactor>
    <text evidence="15">Binds 1 zinc ion per subunit.</text>
</comment>
<dbReference type="GO" id="GO:0005886">
    <property type="term" value="C:plasma membrane"/>
    <property type="evidence" value="ECO:0007669"/>
    <property type="project" value="UniProtKB-SubCell"/>
</dbReference>
<dbReference type="Pfam" id="PF00004">
    <property type="entry name" value="AAA"/>
    <property type="match status" value="1"/>
</dbReference>
<comment type="similarity">
    <text evidence="16">Belongs to the AAA ATPase family.</text>
</comment>
<evidence type="ECO:0000259" key="17">
    <source>
        <dbReference type="SMART" id="SM00382"/>
    </source>
</evidence>
<keyword evidence="4 15" id="KW-0645">Protease</keyword>
<dbReference type="InterPro" id="IPR000642">
    <property type="entry name" value="Peptidase_M41"/>
</dbReference>
<dbReference type="InterPro" id="IPR003960">
    <property type="entry name" value="ATPase_AAA_CS"/>
</dbReference>
<dbReference type="GO" id="GO:0004222">
    <property type="term" value="F:metalloendopeptidase activity"/>
    <property type="evidence" value="ECO:0007669"/>
    <property type="project" value="InterPro"/>
</dbReference>
<dbReference type="GO" id="GO:0006508">
    <property type="term" value="P:proteolysis"/>
    <property type="evidence" value="ECO:0007669"/>
    <property type="project" value="UniProtKB-KW"/>
</dbReference>
<keyword evidence="12 15" id="KW-0482">Metalloprotease</keyword>
<evidence type="ECO:0000256" key="4">
    <source>
        <dbReference type="ARBA" id="ARBA00022670"/>
    </source>
</evidence>
<comment type="subunit">
    <text evidence="15">Homohexamer.</text>
</comment>
<dbReference type="SUPFAM" id="SSF52540">
    <property type="entry name" value="P-loop containing nucleoside triphosphate hydrolases"/>
    <property type="match status" value="1"/>
</dbReference>
<dbReference type="GO" id="GO:0008270">
    <property type="term" value="F:zinc ion binding"/>
    <property type="evidence" value="ECO:0007669"/>
    <property type="project" value="UniProtKB-UniRule"/>
</dbReference>
<evidence type="ECO:0000313" key="18">
    <source>
        <dbReference type="EMBL" id="SHI29443.1"/>
    </source>
</evidence>
<comment type="similarity">
    <text evidence="14 15">In the central section; belongs to the AAA ATPase family.</text>
</comment>
<dbReference type="SUPFAM" id="SSF140990">
    <property type="entry name" value="FtsH protease domain-like"/>
    <property type="match status" value="1"/>
</dbReference>
<evidence type="ECO:0000256" key="11">
    <source>
        <dbReference type="ARBA" id="ARBA00022989"/>
    </source>
</evidence>
<evidence type="ECO:0000256" key="5">
    <source>
        <dbReference type="ARBA" id="ARBA00022692"/>
    </source>
</evidence>
<dbReference type="Proteomes" id="UP000184278">
    <property type="component" value="Unassembled WGS sequence"/>
</dbReference>
<evidence type="ECO:0000256" key="16">
    <source>
        <dbReference type="RuleBase" id="RU003651"/>
    </source>
</evidence>
<evidence type="ECO:0000256" key="1">
    <source>
        <dbReference type="ARBA" id="ARBA00004370"/>
    </source>
</evidence>
<evidence type="ECO:0000256" key="3">
    <source>
        <dbReference type="ARBA" id="ARBA00022475"/>
    </source>
</evidence>
<evidence type="ECO:0000256" key="9">
    <source>
        <dbReference type="ARBA" id="ARBA00022833"/>
    </source>
</evidence>
<comment type="subcellular location">
    <subcellularLocation>
        <location evidence="15">Cell membrane</location>
        <topology evidence="15">Multi-pass membrane protein</topology>
        <orientation evidence="15">Cytoplasmic side</orientation>
    </subcellularLocation>
    <subcellularLocation>
        <location evidence="1">Membrane</location>
    </subcellularLocation>
</comment>
<sequence>MENRRRSFGTIFGFIIVLLLLLVVLEFFGDSNRTADAQAYTIGKLQTDLAEGDIKSAVILPNGDNATGAVNIEFKDGTKNTETLYVTNVTEVRKLLNEYGVDAEVRDVSDDSWLFNWALPILVVVIIFVMFLSMMNGSQSSGSATNNRMLNFGRSRARMTVGDDNKVKLDDVAGLQEEKEQLAEIIEFLKNPDQFTKVGARIPKGVLLEGAPGTGKTLLARAVAGEAGVPFFSISGSDFVEMFVGVGASRVRDLFEEAKKNSPCIIFIDEIDAVARRRGTGMGGGHDEREQTLNQLLVEMDGFGVNEGIIVMAATNRVDILDPAILRPGRFDRKITVGRPDIRGREEILNVHAKNKPLGDDVDLSQIAQTTAGFTGADLENLLNEAAINAAMDKRPYILQEDIKKAFVQVGIGTEKKSHLISPEEKKITAYHESGHAILFHVLPHVGPVYTVSVIPTGAGAAGYTMPLPEKDEMFLTKTKMLEEIMVDLGGRIAEEIVFDDITTGASNDIQKATNMARNMVTKYGMSSNIGVINYDENEDDVFIGYDIGHRKSHSELMSGEIDREVKSIIDECYKKAKQIIMDNQDVLHKSANLLIEKEKIGREEFEALFNRNESSIDLSKPVFSLT</sequence>
<comment type="function">
    <text evidence="15">Acts as a processive, ATP-dependent zinc metallopeptidase for both cytoplasmic and membrane proteins. Plays a role in the quality control of integral membrane proteins.</text>
</comment>
<evidence type="ECO:0000256" key="2">
    <source>
        <dbReference type="ARBA" id="ARBA00010044"/>
    </source>
</evidence>
<evidence type="ECO:0000256" key="7">
    <source>
        <dbReference type="ARBA" id="ARBA00022741"/>
    </source>
</evidence>
<dbReference type="NCBIfam" id="TIGR01241">
    <property type="entry name" value="FtsH_fam"/>
    <property type="match status" value="1"/>
</dbReference>
<feature type="transmembrane region" description="Helical" evidence="15">
    <location>
        <begin position="114"/>
        <end position="132"/>
    </location>
</feature>
<evidence type="ECO:0000313" key="19">
    <source>
        <dbReference type="Proteomes" id="UP000184278"/>
    </source>
</evidence>
<dbReference type="Pfam" id="PF01434">
    <property type="entry name" value="Peptidase_M41"/>
    <property type="match status" value="1"/>
</dbReference>
<dbReference type="STRING" id="1121131.SAMN02745229_02839"/>
<evidence type="ECO:0000256" key="12">
    <source>
        <dbReference type="ARBA" id="ARBA00023049"/>
    </source>
</evidence>
<dbReference type="PROSITE" id="PS00674">
    <property type="entry name" value="AAA"/>
    <property type="match status" value="1"/>
</dbReference>
<dbReference type="GO" id="GO:0051301">
    <property type="term" value="P:cell division"/>
    <property type="evidence" value="ECO:0007669"/>
    <property type="project" value="UniProtKB-KW"/>
</dbReference>
<dbReference type="GO" id="GO:0005524">
    <property type="term" value="F:ATP binding"/>
    <property type="evidence" value="ECO:0007669"/>
    <property type="project" value="UniProtKB-UniRule"/>
</dbReference>
<dbReference type="PANTHER" id="PTHR23076">
    <property type="entry name" value="METALLOPROTEASE M41 FTSH"/>
    <property type="match status" value="1"/>
</dbReference>
<dbReference type="GO" id="GO:0016887">
    <property type="term" value="F:ATP hydrolysis activity"/>
    <property type="evidence" value="ECO:0007669"/>
    <property type="project" value="UniProtKB-UniRule"/>
</dbReference>
<dbReference type="EC" id="3.4.24.-" evidence="15"/>
<dbReference type="GO" id="GO:0004176">
    <property type="term" value="F:ATP-dependent peptidase activity"/>
    <property type="evidence" value="ECO:0007669"/>
    <property type="project" value="InterPro"/>
</dbReference>
<dbReference type="EMBL" id="FQXK01000025">
    <property type="protein sequence ID" value="SHI29443.1"/>
    <property type="molecule type" value="Genomic_DNA"/>
</dbReference>
<dbReference type="InterPro" id="IPR011546">
    <property type="entry name" value="Pept_M41_FtsH_extracell"/>
</dbReference>
<dbReference type="GO" id="GO:0030163">
    <property type="term" value="P:protein catabolic process"/>
    <property type="evidence" value="ECO:0007669"/>
    <property type="project" value="UniProtKB-UniRule"/>
</dbReference>
<keyword evidence="9 15" id="KW-0862">Zinc</keyword>
<dbReference type="InterPro" id="IPR003593">
    <property type="entry name" value="AAA+_ATPase"/>
</dbReference>
<keyword evidence="18" id="KW-0131">Cell cycle</keyword>
<keyword evidence="6 15" id="KW-0479">Metal-binding</keyword>
<dbReference type="HAMAP" id="MF_01458">
    <property type="entry name" value="FtsH"/>
    <property type="match status" value="1"/>
</dbReference>
<dbReference type="Gene3D" id="1.20.58.760">
    <property type="entry name" value="Peptidase M41"/>
    <property type="match status" value="1"/>
</dbReference>
<gene>
    <name evidence="15" type="primary">ftsH</name>
    <name evidence="18" type="ORF">SAMN02745229_02839</name>
</gene>
<dbReference type="Pfam" id="PF17862">
    <property type="entry name" value="AAA_lid_3"/>
    <property type="match status" value="1"/>
</dbReference>
<organism evidence="18 19">
    <name type="scientific">Butyrivibrio fibrisolvens DSM 3071</name>
    <dbReference type="NCBI Taxonomy" id="1121131"/>
    <lineage>
        <taxon>Bacteria</taxon>
        <taxon>Bacillati</taxon>
        <taxon>Bacillota</taxon>
        <taxon>Clostridia</taxon>
        <taxon>Lachnospirales</taxon>
        <taxon>Lachnospiraceae</taxon>
        <taxon>Butyrivibrio</taxon>
    </lineage>
</organism>
<dbReference type="GeneID" id="89508021"/>
<dbReference type="FunFam" id="1.20.58.760:FF:000001">
    <property type="entry name" value="ATP-dependent zinc metalloprotease FtsH"/>
    <property type="match status" value="1"/>
</dbReference>
<feature type="binding site" evidence="15">
    <location>
        <position position="432"/>
    </location>
    <ligand>
        <name>Zn(2+)</name>
        <dbReference type="ChEBI" id="CHEBI:29105"/>
        <note>catalytic</note>
    </ligand>
</feature>
<evidence type="ECO:0000256" key="10">
    <source>
        <dbReference type="ARBA" id="ARBA00022840"/>
    </source>
</evidence>
<keyword evidence="13 15" id="KW-0472">Membrane</keyword>
<feature type="domain" description="AAA+ ATPase" evidence="17">
    <location>
        <begin position="202"/>
        <end position="341"/>
    </location>
</feature>
<keyword evidence="8 15" id="KW-0378">Hydrolase</keyword>
<evidence type="ECO:0000256" key="15">
    <source>
        <dbReference type="HAMAP-Rule" id="MF_01458"/>
    </source>
</evidence>
<comment type="similarity">
    <text evidence="2 15">In the C-terminal section; belongs to the peptidase M41 family.</text>
</comment>
<dbReference type="PANTHER" id="PTHR23076:SF113">
    <property type="entry name" value="ATP-DEPENDENT ZINC METALLOPROTEASE FTSH 1, CHLOROPLASTIC-RELATED"/>
    <property type="match status" value="1"/>
</dbReference>
<dbReference type="Gene3D" id="1.10.8.60">
    <property type="match status" value="1"/>
</dbReference>
<feature type="active site" evidence="15">
    <location>
        <position position="433"/>
    </location>
</feature>
<dbReference type="RefSeq" id="WP_073388719.1">
    <property type="nucleotide sequence ID" value="NZ_FQXK01000025.1"/>
</dbReference>
<dbReference type="InterPro" id="IPR027417">
    <property type="entry name" value="P-loop_NTPase"/>
</dbReference>
<reference evidence="19" key="1">
    <citation type="submission" date="2016-11" db="EMBL/GenBank/DDBJ databases">
        <authorList>
            <person name="Varghese N."/>
            <person name="Submissions S."/>
        </authorList>
    </citation>
    <scope>NUCLEOTIDE SEQUENCE [LARGE SCALE GENOMIC DNA]</scope>
    <source>
        <strain evidence="19">DSM 3071</strain>
    </source>
</reference>
<dbReference type="SMART" id="SM00382">
    <property type="entry name" value="AAA"/>
    <property type="match status" value="1"/>
</dbReference>
<dbReference type="OrthoDB" id="9809379at2"/>
<keyword evidence="19" id="KW-1185">Reference proteome</keyword>
<dbReference type="InterPro" id="IPR003959">
    <property type="entry name" value="ATPase_AAA_core"/>
</dbReference>
<keyword evidence="10 15" id="KW-0067">ATP-binding</keyword>
<dbReference type="InterPro" id="IPR005936">
    <property type="entry name" value="FtsH"/>
</dbReference>
<dbReference type="InterPro" id="IPR041569">
    <property type="entry name" value="AAA_lid_3"/>
</dbReference>
<keyword evidence="11 15" id="KW-1133">Transmembrane helix</keyword>
<dbReference type="CDD" id="cd19501">
    <property type="entry name" value="RecA-like_FtsH"/>
    <property type="match status" value="1"/>
</dbReference>
<dbReference type="FunFam" id="3.40.50.300:FF:000001">
    <property type="entry name" value="ATP-dependent zinc metalloprotease FtsH"/>
    <property type="match status" value="1"/>
</dbReference>
<dbReference type="InterPro" id="IPR037219">
    <property type="entry name" value="Peptidase_M41-like"/>
</dbReference>
<dbReference type="FunFam" id="1.10.8.60:FF:000001">
    <property type="entry name" value="ATP-dependent zinc metalloprotease FtsH"/>
    <property type="match status" value="1"/>
</dbReference>
<proteinExistence type="inferred from homology"/>
<evidence type="ECO:0000256" key="14">
    <source>
        <dbReference type="ARBA" id="ARBA00061570"/>
    </source>
</evidence>
<dbReference type="Pfam" id="PF06480">
    <property type="entry name" value="FtsH_ext"/>
    <property type="match status" value="1"/>
</dbReference>
<feature type="transmembrane region" description="Helical" evidence="15">
    <location>
        <begin position="7"/>
        <end position="28"/>
    </location>
</feature>
<evidence type="ECO:0000256" key="8">
    <source>
        <dbReference type="ARBA" id="ARBA00022801"/>
    </source>
</evidence>
<dbReference type="Gene3D" id="3.40.50.300">
    <property type="entry name" value="P-loop containing nucleotide triphosphate hydrolases"/>
    <property type="match status" value="1"/>
</dbReference>
<keyword evidence="7 15" id="KW-0547">Nucleotide-binding</keyword>
<evidence type="ECO:0000256" key="6">
    <source>
        <dbReference type="ARBA" id="ARBA00022723"/>
    </source>
</evidence>
<keyword evidence="3 15" id="KW-1003">Cell membrane</keyword>
<feature type="binding site" evidence="15">
    <location>
        <position position="436"/>
    </location>
    <ligand>
        <name>Zn(2+)</name>
        <dbReference type="ChEBI" id="CHEBI:29105"/>
        <note>catalytic</note>
    </ligand>
</feature>
<feature type="binding site" evidence="15">
    <location>
        <begin position="210"/>
        <end position="217"/>
    </location>
    <ligand>
        <name>ATP</name>
        <dbReference type="ChEBI" id="CHEBI:30616"/>
    </ligand>
</feature>
<name>A0A1M5ZZW6_BUTFI</name>
<feature type="binding site" evidence="15">
    <location>
        <position position="509"/>
    </location>
    <ligand>
        <name>Zn(2+)</name>
        <dbReference type="ChEBI" id="CHEBI:29105"/>
        <note>catalytic</note>
    </ligand>
</feature>
<accession>A0A1M5ZZW6</accession>
<keyword evidence="5 15" id="KW-0812">Transmembrane</keyword>